<dbReference type="InterPro" id="IPR001509">
    <property type="entry name" value="Epimerase_deHydtase"/>
</dbReference>
<dbReference type="PANTHER" id="PTHR10491">
    <property type="entry name" value="DTDP-4-DEHYDRORHAMNOSE REDUCTASE"/>
    <property type="match status" value="1"/>
</dbReference>
<dbReference type="EC" id="1.1.1.133" evidence="1"/>
<sequence length="382" mass="43527">MNQGVTTSKKKLGIIIGGSGLVGGALVYYFQKKWGYDILAPNSKKLSLREPDDIKEYFQSHQPEFIINAAMVALDSNPKLTFDVNYVGSINLAKVAIALGIPYIFISSAAVLPPGEDLKETDTLPLTANLSNYAKSKLMCELTLEHLRKTEGLDHTVVRLAIVYGKHDHKIQGFHRLFFSIVDQSMPALPTQKGVYHSYTNSKKIPYFVHHILQNRDEFSGQTYHFVDPEPVELSRIILTIRNYLMLKRPMAIYIPLPVATIGIKFLRVILKIINKIGIDARLPPEIMFIDNFYQPQTLSGQKLQDSSFTDPYPERDIFSLIPDLIQYYVTRWEQMNLIPPINKCFFDPEKLSEDFLDEPQKLLASILSKKIEPFSNFEKPT</sequence>
<dbReference type="InterPro" id="IPR005913">
    <property type="entry name" value="dTDP_dehydrorham_reduct"/>
</dbReference>
<keyword evidence="1" id="KW-0560">Oxidoreductase</keyword>
<keyword evidence="2" id="KW-0472">Membrane</keyword>
<evidence type="ECO:0000256" key="1">
    <source>
        <dbReference type="RuleBase" id="RU364082"/>
    </source>
</evidence>
<feature type="transmembrane region" description="Helical" evidence="2">
    <location>
        <begin position="12"/>
        <end position="30"/>
    </location>
</feature>
<dbReference type="SUPFAM" id="SSF51735">
    <property type="entry name" value="NAD(P)-binding Rossmann-fold domains"/>
    <property type="match status" value="1"/>
</dbReference>
<dbReference type="CDD" id="cd08946">
    <property type="entry name" value="SDR_e"/>
    <property type="match status" value="1"/>
</dbReference>
<evidence type="ECO:0000259" key="3">
    <source>
        <dbReference type="Pfam" id="PF01370"/>
    </source>
</evidence>
<evidence type="ECO:0000313" key="5">
    <source>
        <dbReference type="Proteomes" id="UP000614424"/>
    </source>
</evidence>
<dbReference type="Gene3D" id="3.40.50.720">
    <property type="entry name" value="NAD(P)-binding Rossmann-like Domain"/>
    <property type="match status" value="1"/>
</dbReference>
<reference evidence="4 5" key="1">
    <citation type="submission" date="2020-08" db="EMBL/GenBank/DDBJ databases">
        <title>Bridging the membrane lipid divide: bacteria of the FCB group superphylum have the potential to synthesize archaeal ether lipids.</title>
        <authorList>
            <person name="Villanueva L."/>
            <person name="Von Meijenfeldt F.A.B."/>
            <person name="Westbye A.B."/>
            <person name="Yadav S."/>
            <person name="Hopmans E.C."/>
            <person name="Dutilh B.E."/>
            <person name="Sinninghe Damste J.S."/>
        </authorList>
    </citation>
    <scope>NUCLEOTIDE SEQUENCE [LARGE SCALE GENOMIC DNA]</scope>
    <source>
        <strain evidence="4">NIOZ-UU47</strain>
    </source>
</reference>
<dbReference type="Proteomes" id="UP000614424">
    <property type="component" value="Unassembled WGS sequence"/>
</dbReference>
<protein>
    <recommendedName>
        <fullName evidence="1">dTDP-4-dehydrorhamnose reductase</fullName>
        <ecNumber evidence="1">1.1.1.133</ecNumber>
    </recommendedName>
</protein>
<evidence type="ECO:0000256" key="2">
    <source>
        <dbReference type="SAM" id="Phobius"/>
    </source>
</evidence>
<comment type="caution">
    <text evidence="4">The sequence shown here is derived from an EMBL/GenBank/DDBJ whole genome shotgun (WGS) entry which is preliminary data.</text>
</comment>
<dbReference type="UniPathway" id="UPA00124"/>
<comment type="function">
    <text evidence="1">Catalyzes the reduction of dTDP-6-deoxy-L-lyxo-4-hexulose to yield dTDP-L-rhamnose.</text>
</comment>
<dbReference type="EMBL" id="JACNJZ010000049">
    <property type="protein sequence ID" value="MBC8316708.1"/>
    <property type="molecule type" value="Genomic_DNA"/>
</dbReference>
<proteinExistence type="inferred from homology"/>
<dbReference type="AlphaFoldDB" id="A0A8J6NDJ1"/>
<feature type="domain" description="NAD-dependent epimerase/dehydratase" evidence="3">
    <location>
        <begin position="14"/>
        <end position="170"/>
    </location>
</feature>
<evidence type="ECO:0000313" key="4">
    <source>
        <dbReference type="EMBL" id="MBC8316708.1"/>
    </source>
</evidence>
<dbReference type="PANTHER" id="PTHR10491:SF4">
    <property type="entry name" value="METHIONINE ADENOSYLTRANSFERASE 2 SUBUNIT BETA"/>
    <property type="match status" value="1"/>
</dbReference>
<dbReference type="InterPro" id="IPR036291">
    <property type="entry name" value="NAD(P)-bd_dom_sf"/>
</dbReference>
<accession>A0A8J6NDJ1</accession>
<organism evidence="4 5">
    <name type="scientific">Candidatus Desulfobia pelagia</name>
    <dbReference type="NCBI Taxonomy" id="2841692"/>
    <lineage>
        <taxon>Bacteria</taxon>
        <taxon>Pseudomonadati</taxon>
        <taxon>Thermodesulfobacteriota</taxon>
        <taxon>Desulfobulbia</taxon>
        <taxon>Desulfobulbales</taxon>
        <taxon>Desulfobulbaceae</taxon>
        <taxon>Candidatus Desulfobia</taxon>
    </lineage>
</organism>
<comment type="similarity">
    <text evidence="1">Belongs to the dTDP-4-dehydrorhamnose reductase family.</text>
</comment>
<gene>
    <name evidence="4" type="ORF">H8E41_02310</name>
</gene>
<dbReference type="Pfam" id="PF01370">
    <property type="entry name" value="Epimerase"/>
    <property type="match status" value="1"/>
</dbReference>
<dbReference type="GO" id="GO:0008831">
    <property type="term" value="F:dTDP-4-dehydrorhamnose reductase activity"/>
    <property type="evidence" value="ECO:0007669"/>
    <property type="project" value="UniProtKB-EC"/>
</dbReference>
<keyword evidence="1" id="KW-0521">NADP</keyword>
<name>A0A8J6NDJ1_9BACT</name>
<dbReference type="GO" id="GO:0019305">
    <property type="term" value="P:dTDP-rhamnose biosynthetic process"/>
    <property type="evidence" value="ECO:0007669"/>
    <property type="project" value="UniProtKB-UniPathway"/>
</dbReference>
<keyword evidence="2" id="KW-0812">Transmembrane</keyword>
<comment type="pathway">
    <text evidence="1">Carbohydrate biosynthesis; dTDP-L-rhamnose biosynthesis.</text>
</comment>
<keyword evidence="2" id="KW-1133">Transmembrane helix</keyword>